<keyword evidence="2" id="KW-1185">Reference proteome</keyword>
<organism evidence="1">
    <name type="scientific">Oryza nivara</name>
    <name type="common">Indian wild rice</name>
    <name type="synonym">Oryza sativa f. spontanea</name>
    <dbReference type="NCBI Taxonomy" id="4536"/>
    <lineage>
        <taxon>Eukaryota</taxon>
        <taxon>Viridiplantae</taxon>
        <taxon>Streptophyta</taxon>
        <taxon>Embryophyta</taxon>
        <taxon>Tracheophyta</taxon>
        <taxon>Spermatophyta</taxon>
        <taxon>Magnoliopsida</taxon>
        <taxon>Liliopsida</taxon>
        <taxon>Poales</taxon>
        <taxon>Poaceae</taxon>
        <taxon>BOP clade</taxon>
        <taxon>Oryzoideae</taxon>
        <taxon>Oryzeae</taxon>
        <taxon>Oryzinae</taxon>
        <taxon>Oryza</taxon>
    </lineage>
</organism>
<accession>A0A0E0GLY1</accession>
<evidence type="ECO:0000313" key="2">
    <source>
        <dbReference type="Proteomes" id="UP000006591"/>
    </source>
</evidence>
<sequence length="75" mass="8286">MDEKLLDEIQSMEDEVESMDVGSYDGLVGNYLSQRDSTMAVTTSYTKGFGKSSFENRGSNDTCAVPDLISVQYQT</sequence>
<protein>
    <submittedName>
        <fullName evidence="1">Uncharacterized protein</fullName>
    </submittedName>
</protein>
<reference evidence="1" key="2">
    <citation type="submission" date="2018-04" db="EMBL/GenBank/DDBJ databases">
        <title>OnivRS2 (Oryza nivara Reference Sequence Version 2).</title>
        <authorList>
            <person name="Zhang J."/>
            <person name="Kudrna D."/>
            <person name="Lee S."/>
            <person name="Talag J."/>
            <person name="Rajasekar S."/>
            <person name="Welchert J."/>
            <person name="Hsing Y.-I."/>
            <person name="Wing R.A."/>
        </authorList>
    </citation>
    <scope>NUCLEOTIDE SEQUENCE [LARGE SCALE GENOMIC DNA]</scope>
    <source>
        <strain evidence="1">SL10</strain>
    </source>
</reference>
<dbReference type="Proteomes" id="UP000006591">
    <property type="component" value="Chromosome 3"/>
</dbReference>
<dbReference type="Gramene" id="ONIVA03G17190.1">
    <property type="protein sequence ID" value="ONIVA03G17190.1"/>
    <property type="gene ID" value="ONIVA03G17190"/>
</dbReference>
<name>A0A0E0GLY1_ORYNI</name>
<evidence type="ECO:0000313" key="1">
    <source>
        <dbReference type="EnsemblPlants" id="ONIVA03G17190.1"/>
    </source>
</evidence>
<dbReference type="EnsemblPlants" id="ONIVA03G17190.1">
    <property type="protein sequence ID" value="ONIVA03G17190.1"/>
    <property type="gene ID" value="ONIVA03G17190"/>
</dbReference>
<dbReference type="HOGENOM" id="CLU_2675297_0_0_1"/>
<dbReference type="AlphaFoldDB" id="A0A0E0GLY1"/>
<reference evidence="1" key="1">
    <citation type="submission" date="2015-04" db="UniProtKB">
        <authorList>
            <consortium name="EnsemblPlants"/>
        </authorList>
    </citation>
    <scope>IDENTIFICATION</scope>
    <source>
        <strain evidence="1">SL10</strain>
    </source>
</reference>
<proteinExistence type="predicted"/>